<dbReference type="PATRIC" id="fig|1618652.3.peg.359"/>
<comment type="caution">
    <text evidence="2">The sequence shown here is derived from an EMBL/GenBank/DDBJ whole genome shotgun (WGS) entry which is preliminary data.</text>
</comment>
<evidence type="ECO:0000256" key="1">
    <source>
        <dbReference type="SAM" id="Phobius"/>
    </source>
</evidence>
<name>A0A0G1IE12_9BACT</name>
<sequence>MKTKKIITLAVYALAMALVEAAVVVYLRELYYPKGFFIQTAADLQIIPWKILRVEMWREAATIVMLAAVSFLAFDRLKEKLWVFIFAFSLWDIGYYLFLYTFLRWPPSLGAIDVYFLIPWPWIGSVWFPILLFSALGIISFWQLLKSHYYESQS</sequence>
<feature type="transmembrane region" description="Helical" evidence="1">
    <location>
        <begin position="56"/>
        <end position="74"/>
    </location>
</feature>
<evidence type="ECO:0000313" key="3">
    <source>
        <dbReference type="Proteomes" id="UP000033977"/>
    </source>
</evidence>
<accession>A0A0G1IE12</accession>
<reference evidence="2 3" key="1">
    <citation type="journal article" date="2015" name="Nature">
        <title>rRNA introns, odd ribosomes, and small enigmatic genomes across a large radiation of phyla.</title>
        <authorList>
            <person name="Brown C.T."/>
            <person name="Hug L.A."/>
            <person name="Thomas B.C."/>
            <person name="Sharon I."/>
            <person name="Castelle C.J."/>
            <person name="Singh A."/>
            <person name="Wilkins M.J."/>
            <person name="Williams K.H."/>
            <person name="Banfield J.F."/>
        </authorList>
    </citation>
    <scope>NUCLEOTIDE SEQUENCE [LARGE SCALE GENOMIC DNA]</scope>
</reference>
<keyword evidence="1" id="KW-0812">Transmembrane</keyword>
<dbReference type="AlphaFoldDB" id="A0A0G1IE12"/>
<feature type="transmembrane region" description="Helical" evidence="1">
    <location>
        <begin position="81"/>
        <end position="102"/>
    </location>
</feature>
<evidence type="ECO:0000313" key="2">
    <source>
        <dbReference type="EMBL" id="KKT57465.1"/>
    </source>
</evidence>
<keyword evidence="1" id="KW-0472">Membrane</keyword>
<organism evidence="2 3">
    <name type="scientific">Candidatus Giovannonibacteria bacterium GW2011_GWB1_44_23</name>
    <dbReference type="NCBI Taxonomy" id="1618652"/>
    <lineage>
        <taxon>Bacteria</taxon>
        <taxon>Candidatus Giovannoniibacteriota</taxon>
    </lineage>
</organism>
<dbReference type="Proteomes" id="UP000033977">
    <property type="component" value="Unassembled WGS sequence"/>
</dbReference>
<gene>
    <name evidence="2" type="ORF">UW49_C0004G0080</name>
</gene>
<dbReference type="EMBL" id="LCIN01000004">
    <property type="protein sequence ID" value="KKT57465.1"/>
    <property type="molecule type" value="Genomic_DNA"/>
</dbReference>
<feature type="transmembrane region" description="Helical" evidence="1">
    <location>
        <begin position="122"/>
        <end position="145"/>
    </location>
</feature>
<proteinExistence type="predicted"/>
<keyword evidence="1" id="KW-1133">Transmembrane helix</keyword>
<protein>
    <submittedName>
        <fullName evidence="2">Uncharacterized protein</fullName>
    </submittedName>
</protein>